<keyword evidence="1" id="KW-1133">Transmembrane helix</keyword>
<keyword evidence="1" id="KW-0812">Transmembrane</keyword>
<keyword evidence="1" id="KW-0472">Membrane</keyword>
<evidence type="ECO:0000256" key="1">
    <source>
        <dbReference type="SAM" id="Phobius"/>
    </source>
</evidence>
<sequence>MRSQCKSSLSKVYLVASFIFVVILAMSTQGMCLDKDGQCSAAREKWEKLHQELKDKLNGFVSIQQQPVEKIIQRPLLTTTSGKTIARQIAEALQVKEDLLAEKRLDCRKLMEAEKQAFDEVEQCMGPLRNSKNKELAALEKSRKALLEKAVTTLAEVKEVEGRETILPYAEATGDRYRQSVNNYWQSYEQNYRRWWGY</sequence>
<reference evidence="2" key="1">
    <citation type="journal article" date="2020" name="mSystems">
        <title>Genome- and Community-Level Interaction Insights into Carbon Utilization and Element Cycling Functions of Hydrothermarchaeota in Hydrothermal Sediment.</title>
        <authorList>
            <person name="Zhou Z."/>
            <person name="Liu Y."/>
            <person name="Xu W."/>
            <person name="Pan J."/>
            <person name="Luo Z.H."/>
            <person name="Li M."/>
        </authorList>
    </citation>
    <scope>NUCLEOTIDE SEQUENCE [LARGE SCALE GENOMIC DNA]</scope>
    <source>
        <strain evidence="2">SpSt-769</strain>
    </source>
</reference>
<dbReference type="AlphaFoldDB" id="A0A7C4EVI9"/>
<accession>A0A7C4EVI9</accession>
<comment type="caution">
    <text evidence="2">The sequence shown here is derived from an EMBL/GenBank/DDBJ whole genome shotgun (WGS) entry which is preliminary data.</text>
</comment>
<feature type="transmembrane region" description="Helical" evidence="1">
    <location>
        <begin position="12"/>
        <end position="31"/>
    </location>
</feature>
<evidence type="ECO:0000313" key="2">
    <source>
        <dbReference type="EMBL" id="HGH59755.1"/>
    </source>
</evidence>
<gene>
    <name evidence="2" type="ORF">ENV54_00500</name>
</gene>
<organism evidence="2">
    <name type="scientific">Desulfomonile tiedjei</name>
    <dbReference type="NCBI Taxonomy" id="2358"/>
    <lineage>
        <taxon>Bacteria</taxon>
        <taxon>Pseudomonadati</taxon>
        <taxon>Thermodesulfobacteriota</taxon>
        <taxon>Desulfomonilia</taxon>
        <taxon>Desulfomonilales</taxon>
        <taxon>Desulfomonilaceae</taxon>
        <taxon>Desulfomonile</taxon>
    </lineage>
</organism>
<dbReference type="EMBL" id="DTGT01000014">
    <property type="protein sequence ID" value="HGH59755.1"/>
    <property type="molecule type" value="Genomic_DNA"/>
</dbReference>
<proteinExistence type="predicted"/>
<name>A0A7C4EVI9_9BACT</name>
<protein>
    <submittedName>
        <fullName evidence="2">Uncharacterized protein</fullName>
    </submittedName>
</protein>